<keyword evidence="3" id="KW-1185">Reference proteome</keyword>
<proteinExistence type="predicted"/>
<evidence type="ECO:0000313" key="3">
    <source>
        <dbReference type="Proteomes" id="UP001107558"/>
    </source>
</evidence>
<dbReference type="PANTHER" id="PTHR20898">
    <property type="entry name" value="DAEDALUS ON 3-RELATED-RELATED"/>
    <property type="match status" value="1"/>
</dbReference>
<accession>A0A9J6BHT1</accession>
<dbReference type="AlphaFoldDB" id="A0A9J6BHT1"/>
<gene>
    <name evidence="2" type="ORF">PVAND_017157</name>
</gene>
<keyword evidence="1" id="KW-0732">Signal</keyword>
<feature type="chain" id="PRO_5039887503" evidence="1">
    <location>
        <begin position="21"/>
        <end position="173"/>
    </location>
</feature>
<comment type="caution">
    <text evidence="2">The sequence shown here is derived from an EMBL/GenBank/DDBJ whole genome shotgun (WGS) entry which is preliminary data.</text>
</comment>
<name>A0A9J6BHT1_POLVA</name>
<evidence type="ECO:0000313" key="2">
    <source>
        <dbReference type="EMBL" id="KAG5669266.1"/>
    </source>
</evidence>
<evidence type="ECO:0000256" key="1">
    <source>
        <dbReference type="SAM" id="SignalP"/>
    </source>
</evidence>
<protein>
    <submittedName>
        <fullName evidence="2">Uncharacterized protein</fullName>
    </submittedName>
</protein>
<dbReference type="Pfam" id="PF06477">
    <property type="entry name" value="DUF1091"/>
    <property type="match status" value="1"/>
</dbReference>
<sequence length="173" mass="19284">MKSTLKIIILLSSILISINGKLIFKKIDCSADSEWICLKQCYVSETHALNVIGSIIKPLTNPFEIQFTLSKLDGSTSTLVFDTQIEWCSFMNGNGNNPIFTQLVAIIKNVLPKLIHECPYCGDFEVKNLKFDEAMNLAASAFFPIGELKVETGLLIQDSSIFNLTIIIESKLF</sequence>
<reference evidence="2" key="1">
    <citation type="submission" date="2021-03" db="EMBL/GenBank/DDBJ databases">
        <title>Chromosome level genome of the anhydrobiotic midge Polypedilum vanderplanki.</title>
        <authorList>
            <person name="Yoshida Y."/>
            <person name="Kikawada T."/>
            <person name="Gusev O."/>
        </authorList>
    </citation>
    <scope>NUCLEOTIDE SEQUENCE</scope>
    <source>
        <strain evidence="2">NIAS01</strain>
        <tissue evidence="2">Whole body or cell culture</tissue>
    </source>
</reference>
<dbReference type="Proteomes" id="UP001107558">
    <property type="component" value="Chromosome 4"/>
</dbReference>
<dbReference type="EMBL" id="JADBJN010000004">
    <property type="protein sequence ID" value="KAG5669266.1"/>
    <property type="molecule type" value="Genomic_DNA"/>
</dbReference>
<feature type="signal peptide" evidence="1">
    <location>
        <begin position="1"/>
        <end position="20"/>
    </location>
</feature>
<organism evidence="2 3">
    <name type="scientific">Polypedilum vanderplanki</name>
    <name type="common">Sleeping chironomid midge</name>
    <dbReference type="NCBI Taxonomy" id="319348"/>
    <lineage>
        <taxon>Eukaryota</taxon>
        <taxon>Metazoa</taxon>
        <taxon>Ecdysozoa</taxon>
        <taxon>Arthropoda</taxon>
        <taxon>Hexapoda</taxon>
        <taxon>Insecta</taxon>
        <taxon>Pterygota</taxon>
        <taxon>Neoptera</taxon>
        <taxon>Endopterygota</taxon>
        <taxon>Diptera</taxon>
        <taxon>Nematocera</taxon>
        <taxon>Chironomoidea</taxon>
        <taxon>Chironomidae</taxon>
        <taxon>Chironominae</taxon>
        <taxon>Polypedilum</taxon>
        <taxon>Polypedilum</taxon>
    </lineage>
</organism>
<dbReference type="InterPro" id="IPR010512">
    <property type="entry name" value="DUF1091"/>
</dbReference>
<dbReference type="PANTHER" id="PTHR20898:SF0">
    <property type="entry name" value="DAEDALUS ON 3-RELATED"/>
    <property type="match status" value="1"/>
</dbReference>